<feature type="transmembrane region" description="Helical" evidence="1">
    <location>
        <begin position="93"/>
        <end position="116"/>
    </location>
</feature>
<keyword evidence="1" id="KW-0812">Transmembrane</keyword>
<evidence type="ECO:0000313" key="3">
    <source>
        <dbReference type="EMBL" id="PAV14867.1"/>
    </source>
</evidence>
<feature type="transmembrane region" description="Helical" evidence="1">
    <location>
        <begin position="62"/>
        <end position="81"/>
    </location>
</feature>
<evidence type="ECO:0000256" key="1">
    <source>
        <dbReference type="SAM" id="Phobius"/>
    </source>
</evidence>
<feature type="domain" description="DUF6533" evidence="2">
    <location>
        <begin position="29"/>
        <end position="73"/>
    </location>
</feature>
<dbReference type="InParanoid" id="A0A286U5N0"/>
<name>A0A286U5N0_9AGAM</name>
<reference evidence="3 4" key="1">
    <citation type="journal article" date="2017" name="Mol. Ecol.">
        <title>Comparative and population genomic landscape of Phellinus noxius: A hypervariable fungus causing root rot in trees.</title>
        <authorList>
            <person name="Chung C.L."/>
            <person name="Lee T.J."/>
            <person name="Akiba M."/>
            <person name="Lee H.H."/>
            <person name="Kuo T.H."/>
            <person name="Liu D."/>
            <person name="Ke H.M."/>
            <person name="Yokoi T."/>
            <person name="Roa M.B."/>
            <person name="Lu M.J."/>
            <person name="Chang Y.Y."/>
            <person name="Ann P.J."/>
            <person name="Tsai J.N."/>
            <person name="Chen C.Y."/>
            <person name="Tzean S.S."/>
            <person name="Ota Y."/>
            <person name="Hattori T."/>
            <person name="Sahashi N."/>
            <person name="Liou R.F."/>
            <person name="Kikuchi T."/>
            <person name="Tsai I.J."/>
        </authorList>
    </citation>
    <scope>NUCLEOTIDE SEQUENCE [LARGE SCALE GENOMIC DNA]</scope>
    <source>
        <strain evidence="3 4">FFPRI411160</strain>
    </source>
</reference>
<dbReference type="Pfam" id="PF20151">
    <property type="entry name" value="DUF6533"/>
    <property type="match status" value="1"/>
</dbReference>
<dbReference type="EMBL" id="NBII01000011">
    <property type="protein sequence ID" value="PAV14867.1"/>
    <property type="molecule type" value="Genomic_DNA"/>
</dbReference>
<dbReference type="AlphaFoldDB" id="A0A286U5N0"/>
<evidence type="ECO:0000259" key="2">
    <source>
        <dbReference type="Pfam" id="PF20151"/>
    </source>
</evidence>
<gene>
    <name evidence="3" type="ORF">PNOK_0942000</name>
</gene>
<dbReference type="OrthoDB" id="2802397at2759"/>
<feature type="transmembrane region" description="Helical" evidence="1">
    <location>
        <begin position="219"/>
        <end position="241"/>
    </location>
</feature>
<proteinExistence type="predicted"/>
<evidence type="ECO:0000313" key="4">
    <source>
        <dbReference type="Proteomes" id="UP000217199"/>
    </source>
</evidence>
<organism evidence="3 4">
    <name type="scientific">Pyrrhoderma noxium</name>
    <dbReference type="NCBI Taxonomy" id="2282107"/>
    <lineage>
        <taxon>Eukaryota</taxon>
        <taxon>Fungi</taxon>
        <taxon>Dikarya</taxon>
        <taxon>Basidiomycota</taxon>
        <taxon>Agaricomycotina</taxon>
        <taxon>Agaricomycetes</taxon>
        <taxon>Hymenochaetales</taxon>
        <taxon>Hymenochaetaceae</taxon>
        <taxon>Pyrrhoderma</taxon>
    </lineage>
</organism>
<feature type="transmembrane region" description="Helical" evidence="1">
    <location>
        <begin position="160"/>
        <end position="180"/>
    </location>
</feature>
<dbReference type="InterPro" id="IPR045340">
    <property type="entry name" value="DUF6533"/>
</dbReference>
<accession>A0A286U5N0</accession>
<keyword evidence="1" id="KW-0472">Membrane</keyword>
<keyword evidence="4" id="KW-1185">Reference proteome</keyword>
<feature type="transmembrane region" description="Helical" evidence="1">
    <location>
        <begin position="186"/>
        <end position="207"/>
    </location>
</feature>
<comment type="caution">
    <text evidence="3">The sequence shown here is derived from an EMBL/GenBank/DDBJ whole genome shotgun (WGS) entry which is preliminary data.</text>
</comment>
<feature type="transmembrane region" description="Helical" evidence="1">
    <location>
        <begin position="253"/>
        <end position="273"/>
    </location>
</feature>
<protein>
    <recommendedName>
        <fullName evidence="2">DUF6533 domain-containing protein</fullName>
    </recommendedName>
</protein>
<dbReference type="Proteomes" id="UP000217199">
    <property type="component" value="Unassembled WGS sequence"/>
</dbReference>
<feature type="transmembrane region" description="Helical" evidence="1">
    <location>
        <begin position="128"/>
        <end position="148"/>
    </location>
</feature>
<sequence>MAFGDGDLVLLDPAFLPTSSFITHVQVSCQLSVAALLFFDSVITIDDEVKYFWSTPYSSAHLIYFSNKYIGLLCSLGSIYFRPFHATEPLCELFLLLHTSGLVTTLLVDYILLLRVLALYQGGNVKKVIWGLRLLYILQGAVRTFLLVKTRLYEKIAVGAYSMSASMAVCGFLRVVPQIWVDSYWTIPLCFELTLAIMILIKAIGFWSINKKKFGLINVLVQDQVFFLVLVLISSTLQILANQPKIESISAPYILGAIGSPLILSTIGNRLLFHLKDEAERSSFRSESDQISTLSALEFA</sequence>
<keyword evidence="1" id="KW-1133">Transmembrane helix</keyword>